<keyword evidence="3" id="KW-1185">Reference proteome</keyword>
<sequence length="168" mass="18842">MIVTLVVELEDKPGQLLKVIEPISKMGGNIISVVHDRHKTTPMKRIPVEFVVDIDSEKLLQLVERIRDAGIHIRSYNEVRLLATASFLLIGHIIHTDLSDTVNRIDETGFAEVVELHITMPKLNEPSTALITISAKGKDELRKAVGILREVCEKKDILVIEPLNEDLL</sequence>
<dbReference type="OrthoDB" id="60296at2157"/>
<dbReference type="PROSITE" id="PS51671">
    <property type="entry name" value="ACT"/>
    <property type="match status" value="1"/>
</dbReference>
<gene>
    <name evidence="2" type="ORF">GAH_00758</name>
</gene>
<evidence type="ECO:0000313" key="2">
    <source>
        <dbReference type="EMBL" id="AKG91907.1"/>
    </source>
</evidence>
<dbReference type="InterPro" id="IPR044561">
    <property type="entry name" value="ACT_ThrD-II-like"/>
</dbReference>
<feature type="domain" description="ACT" evidence="1">
    <location>
        <begin position="4"/>
        <end position="81"/>
    </location>
</feature>
<accession>A0A0F7IIM7</accession>
<organism evidence="2 3">
    <name type="scientific">Geoglobus ahangari</name>
    <dbReference type="NCBI Taxonomy" id="113653"/>
    <lineage>
        <taxon>Archaea</taxon>
        <taxon>Methanobacteriati</taxon>
        <taxon>Methanobacteriota</taxon>
        <taxon>Archaeoglobi</taxon>
        <taxon>Archaeoglobales</taxon>
        <taxon>Archaeoglobaceae</taxon>
        <taxon>Geoglobus</taxon>
    </lineage>
</organism>
<proteinExistence type="predicted"/>
<dbReference type="Proteomes" id="UP000034723">
    <property type="component" value="Chromosome"/>
</dbReference>
<dbReference type="SUPFAM" id="SSF55021">
    <property type="entry name" value="ACT-like"/>
    <property type="match status" value="1"/>
</dbReference>
<evidence type="ECO:0000259" key="1">
    <source>
        <dbReference type="PROSITE" id="PS51671"/>
    </source>
</evidence>
<dbReference type="EMBL" id="CP011267">
    <property type="protein sequence ID" value="AKG91907.1"/>
    <property type="molecule type" value="Genomic_DNA"/>
</dbReference>
<dbReference type="InterPro" id="IPR045865">
    <property type="entry name" value="ACT-like_dom_sf"/>
</dbReference>
<dbReference type="CDD" id="cd04886">
    <property type="entry name" value="ACT_ThrD-II-like"/>
    <property type="match status" value="1"/>
</dbReference>
<dbReference type="RefSeq" id="WP_048094781.1">
    <property type="nucleotide sequence ID" value="NZ_CP011267.1"/>
</dbReference>
<dbReference type="Gene3D" id="3.30.70.260">
    <property type="match status" value="1"/>
</dbReference>
<dbReference type="STRING" id="113653.GAH_00758"/>
<dbReference type="Pfam" id="PF01842">
    <property type="entry name" value="ACT"/>
    <property type="match status" value="1"/>
</dbReference>
<dbReference type="GeneID" id="24803340"/>
<dbReference type="HOGENOM" id="CLU_094842_1_0_2"/>
<reference evidence="2 3" key="1">
    <citation type="submission" date="2015-04" db="EMBL/GenBank/DDBJ databases">
        <title>The complete genome sequence of the hyperthermophilic, obligate iron-reducing archaeon Geoglobus ahangari strain 234T.</title>
        <authorList>
            <person name="Manzella M.P."/>
            <person name="Holmes D.E."/>
            <person name="Rocheleau J.M."/>
            <person name="Chung A."/>
            <person name="Reguera G."/>
            <person name="Kashefi K."/>
        </authorList>
    </citation>
    <scope>NUCLEOTIDE SEQUENCE [LARGE SCALE GENOMIC DNA]</scope>
    <source>
        <strain evidence="2 3">234</strain>
    </source>
</reference>
<dbReference type="AlphaFoldDB" id="A0A0F7IIM7"/>
<evidence type="ECO:0000313" key="3">
    <source>
        <dbReference type="Proteomes" id="UP000034723"/>
    </source>
</evidence>
<protein>
    <submittedName>
        <fullName evidence="2">ACT-domain-containing protein, predicted allosteric regulator of homoserine dehydrogenase</fullName>
    </submittedName>
</protein>
<dbReference type="FunCoup" id="A0A0F7IIM7">
    <property type="interactions" value="2"/>
</dbReference>
<dbReference type="KEGG" id="gah:GAH_00758"/>
<dbReference type="InParanoid" id="A0A0F7IIM7"/>
<dbReference type="InterPro" id="IPR002912">
    <property type="entry name" value="ACT_dom"/>
</dbReference>
<name>A0A0F7IIM7_9EURY</name>